<dbReference type="Gene3D" id="2.60.40.60">
    <property type="entry name" value="Cadherins"/>
    <property type="match status" value="1"/>
</dbReference>
<dbReference type="Pfam" id="PF17963">
    <property type="entry name" value="Big_9"/>
    <property type="match status" value="3"/>
</dbReference>
<proteinExistence type="predicted"/>
<dbReference type="SUPFAM" id="SSF69304">
    <property type="entry name" value="Tricorn protease N-terminal domain"/>
    <property type="match status" value="1"/>
</dbReference>
<gene>
    <name evidence="1" type="ORF">CRI78_28325</name>
</gene>
<comment type="caution">
    <text evidence="1">The sequence shown here is derived from an EMBL/GenBank/DDBJ whole genome shotgun (WGS) entry which is preliminary data.</text>
</comment>
<dbReference type="SUPFAM" id="SSF69322">
    <property type="entry name" value="Tricorn protease domain 2"/>
    <property type="match status" value="1"/>
</dbReference>
<dbReference type="Proteomes" id="UP000220340">
    <property type="component" value="Unassembled WGS sequence"/>
</dbReference>
<evidence type="ECO:0000313" key="2">
    <source>
        <dbReference type="Proteomes" id="UP000220340"/>
    </source>
</evidence>
<dbReference type="InterPro" id="IPR011044">
    <property type="entry name" value="Quino_amine_DH_bsu"/>
</dbReference>
<name>A0A2A7NMM9_9MYCO</name>
<dbReference type="EMBL" id="PDCR01000069">
    <property type="protein sequence ID" value="PEG51118.1"/>
    <property type="molecule type" value="Genomic_DNA"/>
</dbReference>
<dbReference type="InterPro" id="IPR015919">
    <property type="entry name" value="Cadherin-like_sf"/>
</dbReference>
<protein>
    <recommendedName>
        <fullName evidence="3">Cadherin domain-containing protein</fullName>
    </recommendedName>
</protein>
<dbReference type="NCBIfam" id="TIGR01965">
    <property type="entry name" value="VCBS_repeat"/>
    <property type="match status" value="2"/>
</dbReference>
<organism evidence="1 2">
    <name type="scientific">Mycolicibacterium diernhoferi</name>
    <dbReference type="NCBI Taxonomy" id="1801"/>
    <lineage>
        <taxon>Bacteria</taxon>
        <taxon>Bacillati</taxon>
        <taxon>Actinomycetota</taxon>
        <taxon>Actinomycetes</taxon>
        <taxon>Mycobacteriales</taxon>
        <taxon>Mycobacteriaceae</taxon>
        <taxon>Mycolicibacterium</taxon>
    </lineage>
</organism>
<reference evidence="1 2" key="1">
    <citation type="submission" date="2017-10" db="EMBL/GenBank/DDBJ databases">
        <title>The new phylogeny of genus Mycobacterium.</title>
        <authorList>
            <person name="Tortoli E."/>
            <person name="Trovato A."/>
            <person name="Cirillo D.M."/>
        </authorList>
    </citation>
    <scope>NUCLEOTIDE SEQUENCE [LARGE SCALE GENOMIC DNA]</scope>
    <source>
        <strain evidence="1 2">IP141170001</strain>
    </source>
</reference>
<accession>A0A2A7NMM9</accession>
<dbReference type="InterPro" id="IPR010221">
    <property type="entry name" value="VCBS_dom"/>
</dbReference>
<dbReference type="SUPFAM" id="SSF50969">
    <property type="entry name" value="YVTN repeat-like/Quinoprotein amine dehydrogenase"/>
    <property type="match status" value="1"/>
</dbReference>
<dbReference type="Gene3D" id="2.130.10.10">
    <property type="entry name" value="YVTN repeat-like/Quinoprotein amine dehydrogenase"/>
    <property type="match status" value="3"/>
</dbReference>
<dbReference type="RefSeq" id="WP_097934248.1">
    <property type="nucleotide sequence ID" value="NZ_JACKTT010000024.1"/>
</dbReference>
<dbReference type="CDD" id="cd11304">
    <property type="entry name" value="Cadherin_repeat"/>
    <property type="match status" value="1"/>
</dbReference>
<sequence length="1591" mass="161023">MTETITFTVTDGHGGVATRSVVVAIAKANAVPTTSVKVNKPDAVTGVVTGVVSAKDADKDPLTFETSKGPLKGSVVLDATTGAFTYTPSAAARHAAAAKGAPASAKSDSFEVSVEDGFGGVATRVVTVSISPKASTASAGVSVLGTVSIAGRSYDGYISADGTRALVSTVTGDDETGYTTTFTLVNATSGTKLGNAVSLAGESDWLAFTEDSSKAVVTTYTWDDETETVITRVAVINATNGTRVGSVLTLAGSIDDGDSLQFTNNDTRAVLITHSYEYDDDTGESFDKTRITVVNLTNGTRAGSTWVFGSPDVDYSFVSPVVWEFNADRSRVVVTATAIGEFGDPLTEVHIINTSTGTKVGAGLTANGFSYSPTQLSADGTRAVFAYTDNSQSSGVVVLNLITGAQIGNTLTVEGQAAAQLNSNGSRVIINSAYFDPSDGSAVARISVFNASTGVQIGSTVSVAGAGALLPAQFNADETRAIITAYIFDEEAEGQIGGVRIVVIDTATGAQVGNAVSVAGRPVGLDTSDPENFQLPWATWISPNGTRALVTTIDEDKTNVAVINTTTGLQLGTTLALTGTIEYTNVGGELLVEPPAFSDDGSRIFLSTFTSGSTRFTILNTATGAQVGTTVTLAGGLSDWGYEYTTVLAGDRAAFLTFDGDDETGYTTRMAIVNTVTGAQLGSTRTFTGSWVASATFGVEGTRITVGVRTASTETTDATLNISVFDTSTGAQVGTTLAFSGSEDAWVIWDADADRALAFTSAGSTSSVDAIDLATGTRIGSTLNLSGNVWTTSINFDGTRAVAALRNANGTTTVSTLQISRDGNPPANGAVTNVSTNPTTGVVTGTVSATDPDGDALTYSGPATTDKGTLSVNPSTGAFTFSPTAAARHAALTSDIAAKTETFTVRVTDTKGNVLNVPVTVTIQPGSNANPASVNASVGIPNAVTGVATGTFTASDADGDTLTFSAPTATAKGGALYISGSSFTYVPTEAARIAAGATGAPASAKQDSFTVTVTDGHGGSATKLVTLTIAPKSTGTPTTVTTVGTVTVDGSAQAAYLNPSGSRAVIATVSSGLDSVTFTVINTLTGSKVGNTVTLAGTVPRSVQFSEDGSRAVLVVGEEAFGEATVALVNTVTGTQLGGTFSVLNDAGPFLGNPAQLNADGTRLAIVSIDLGSGGTPLSRVRLINTGNGAVVYDSNSVSGTASAVAFSGDGKVAASVLSDGVESTVRFLNATTGAQIGAPLTTTGYSVASLNHNGSKAVVTDYELNSDTTFGSRVALYTVGGSQIGTTIVIPGLLAMVPASFSSDGTRAAVTVFAVETDDNDLPTYRTGLVLLNTSTGAQVGSTILVSGFPGTLSENATFTGASFNSSGTRVLLTTSGAAFTEDVFESDVVTIVVDAITGVQVGDTITASGSQVETRFSDDGTRVLVVTRMQDDSGMFTTHASLIDTVTGTVSYELDSSGTFPVGVHLSADGARLLVAEYDGEVTTVSLLNSITGNQIGSTETIAGISGDRLQFSADGNLVVVTTVESDGDTARLVVIDTVTGTQIGGTVILAGTPTFAARISDDGATIFASTVEVVAGEAVSTAKVLKIT</sequence>
<dbReference type="GO" id="GO:0005509">
    <property type="term" value="F:calcium ion binding"/>
    <property type="evidence" value="ECO:0007669"/>
    <property type="project" value="InterPro"/>
</dbReference>
<dbReference type="OrthoDB" id="4619657at2"/>
<evidence type="ECO:0008006" key="3">
    <source>
        <dbReference type="Google" id="ProtNLM"/>
    </source>
</evidence>
<dbReference type="SUPFAM" id="SSF82171">
    <property type="entry name" value="DPP6 N-terminal domain-like"/>
    <property type="match status" value="1"/>
</dbReference>
<keyword evidence="2" id="KW-1185">Reference proteome</keyword>
<dbReference type="SUPFAM" id="SSF49313">
    <property type="entry name" value="Cadherin-like"/>
    <property type="match status" value="1"/>
</dbReference>
<dbReference type="InterPro" id="IPR015943">
    <property type="entry name" value="WD40/YVTN_repeat-like_dom_sf"/>
</dbReference>
<dbReference type="GO" id="GO:0016020">
    <property type="term" value="C:membrane"/>
    <property type="evidence" value="ECO:0007669"/>
    <property type="project" value="InterPro"/>
</dbReference>
<evidence type="ECO:0000313" key="1">
    <source>
        <dbReference type="EMBL" id="PEG51118.1"/>
    </source>
</evidence>